<organism evidence="2">
    <name type="scientific">Panicum hallii</name>
    <dbReference type="NCBI Taxonomy" id="206008"/>
    <lineage>
        <taxon>Eukaryota</taxon>
        <taxon>Viridiplantae</taxon>
        <taxon>Streptophyta</taxon>
        <taxon>Embryophyta</taxon>
        <taxon>Tracheophyta</taxon>
        <taxon>Spermatophyta</taxon>
        <taxon>Magnoliopsida</taxon>
        <taxon>Liliopsida</taxon>
        <taxon>Poales</taxon>
        <taxon>Poaceae</taxon>
        <taxon>PACMAD clade</taxon>
        <taxon>Panicoideae</taxon>
        <taxon>Panicodae</taxon>
        <taxon>Paniceae</taxon>
        <taxon>Panicinae</taxon>
        <taxon>Panicum</taxon>
        <taxon>Panicum sect. Panicum</taxon>
    </lineage>
</organism>
<dbReference type="SUPFAM" id="SSF52047">
    <property type="entry name" value="RNI-like"/>
    <property type="match status" value="1"/>
</dbReference>
<protein>
    <recommendedName>
        <fullName evidence="1">F-box domain-containing protein</fullName>
    </recommendedName>
</protein>
<proteinExistence type="predicted"/>
<dbReference type="PANTHER" id="PTHR38926">
    <property type="entry name" value="F-BOX DOMAIN CONTAINING PROTEIN, EXPRESSED"/>
    <property type="match status" value="1"/>
</dbReference>
<dbReference type="Gramene" id="PAN33983">
    <property type="protein sequence ID" value="PAN33983"/>
    <property type="gene ID" value="PAHAL_6G061700"/>
</dbReference>
<dbReference type="EMBL" id="CM008051">
    <property type="protein sequence ID" value="PAN33983.1"/>
    <property type="molecule type" value="Genomic_DNA"/>
</dbReference>
<evidence type="ECO:0000313" key="2">
    <source>
        <dbReference type="EMBL" id="PAN33983.1"/>
    </source>
</evidence>
<sequence length="289" mass="32647">MDTEPSPLIVPPVRDWSELPLDALSTIFMKLGTIEILMGAGLVCRSWLVAAKSPELWRFVDMTHHQMIFSMNVGPETLCAMAKVAIDRSDGRMESFRAQMFVTSELLDYIVSRANSLKSIQLTNCLYLWTHKLGRFASQCPLLEEIEFSHQKMLPELIRHLGSVHPNLKCLRISLPSVYEGGVHREYDESWEEMKNEEAFAIAESLHELRFLQMAGRCLSNKGVYAIIKGCPHLECLDITKCCDVDVDDKLRARCAKIKCVLLPKQMGWSSLPGSSCQIEDKAKTTISP</sequence>
<dbReference type="InterPro" id="IPR032675">
    <property type="entry name" value="LRR_dom_sf"/>
</dbReference>
<dbReference type="PROSITE" id="PS50181">
    <property type="entry name" value="FBOX"/>
    <property type="match status" value="1"/>
</dbReference>
<reference evidence="2" key="1">
    <citation type="submission" date="2018-04" db="EMBL/GenBank/DDBJ databases">
        <title>WGS assembly of Panicum hallii.</title>
        <authorList>
            <person name="Lovell J."/>
            <person name="Jenkins J."/>
            <person name="Lowry D."/>
            <person name="Mamidi S."/>
            <person name="Sreedasyam A."/>
            <person name="Weng X."/>
            <person name="Barry K."/>
            <person name="Bonette J."/>
            <person name="Campitelli B."/>
            <person name="Daum C."/>
            <person name="Gordon S."/>
            <person name="Gould B."/>
            <person name="Lipzen A."/>
            <person name="Macqueen A."/>
            <person name="Palacio-Mejia J."/>
            <person name="Plott C."/>
            <person name="Shakirov E."/>
            <person name="Shu S."/>
            <person name="Yoshinaga Y."/>
            <person name="Zane M."/>
            <person name="Rokhsar D."/>
            <person name="Grimwood J."/>
            <person name="Schmutz J."/>
            <person name="Juenger T."/>
        </authorList>
    </citation>
    <scope>NUCLEOTIDE SEQUENCE [LARGE SCALE GENOMIC DNA]</scope>
    <source>
        <strain evidence="2">FIL2</strain>
    </source>
</reference>
<dbReference type="Proteomes" id="UP000243499">
    <property type="component" value="Chromosome 6"/>
</dbReference>
<accession>A0A2S3I0U4</accession>
<evidence type="ECO:0000259" key="1">
    <source>
        <dbReference type="PROSITE" id="PS50181"/>
    </source>
</evidence>
<name>A0A2S3I0U4_9POAL</name>
<dbReference type="PANTHER" id="PTHR38926:SF77">
    <property type="entry name" value="OS08G0195000 PROTEIN"/>
    <property type="match status" value="1"/>
</dbReference>
<dbReference type="AlphaFoldDB" id="A0A2S3I0U4"/>
<dbReference type="SUPFAM" id="SSF81383">
    <property type="entry name" value="F-box domain"/>
    <property type="match status" value="1"/>
</dbReference>
<feature type="domain" description="F-box" evidence="1">
    <location>
        <begin position="13"/>
        <end position="60"/>
    </location>
</feature>
<dbReference type="Pfam" id="PF12937">
    <property type="entry name" value="F-box-like"/>
    <property type="match status" value="1"/>
</dbReference>
<gene>
    <name evidence="2" type="ORF">PAHAL_6G061700</name>
</gene>
<dbReference type="Gene3D" id="3.80.10.10">
    <property type="entry name" value="Ribonuclease Inhibitor"/>
    <property type="match status" value="1"/>
</dbReference>
<dbReference type="InterPro" id="IPR036047">
    <property type="entry name" value="F-box-like_dom_sf"/>
</dbReference>
<dbReference type="FunFam" id="1.20.1280.50:FF:000037">
    <property type="entry name" value="F-box protein SKIP19"/>
    <property type="match status" value="1"/>
</dbReference>
<dbReference type="InterPro" id="IPR001810">
    <property type="entry name" value="F-box_dom"/>
</dbReference>
<dbReference type="Gene3D" id="1.20.1280.50">
    <property type="match status" value="1"/>
</dbReference>